<dbReference type="EMBL" id="CAXAMM010005558">
    <property type="protein sequence ID" value="CAK9007758.1"/>
    <property type="molecule type" value="Genomic_DNA"/>
</dbReference>
<feature type="signal peptide" evidence="1">
    <location>
        <begin position="1"/>
        <end position="15"/>
    </location>
</feature>
<feature type="chain" id="PRO_5046413797" evidence="1">
    <location>
        <begin position="16"/>
        <end position="220"/>
    </location>
</feature>
<evidence type="ECO:0000313" key="3">
    <source>
        <dbReference type="Proteomes" id="UP001642464"/>
    </source>
</evidence>
<reference evidence="2 3" key="1">
    <citation type="submission" date="2024-02" db="EMBL/GenBank/DDBJ databases">
        <authorList>
            <person name="Chen Y."/>
            <person name="Shah S."/>
            <person name="Dougan E. K."/>
            <person name="Thang M."/>
            <person name="Chan C."/>
        </authorList>
    </citation>
    <scope>NUCLEOTIDE SEQUENCE [LARGE SCALE GENOMIC DNA]</scope>
</reference>
<organism evidence="2 3">
    <name type="scientific">Durusdinium trenchii</name>
    <dbReference type="NCBI Taxonomy" id="1381693"/>
    <lineage>
        <taxon>Eukaryota</taxon>
        <taxon>Sar</taxon>
        <taxon>Alveolata</taxon>
        <taxon>Dinophyceae</taxon>
        <taxon>Suessiales</taxon>
        <taxon>Symbiodiniaceae</taxon>
        <taxon>Durusdinium</taxon>
    </lineage>
</organism>
<protein>
    <submittedName>
        <fullName evidence="2">Uncharacterized protein</fullName>
    </submittedName>
</protein>
<keyword evidence="3" id="KW-1185">Reference proteome</keyword>
<dbReference type="Proteomes" id="UP001642464">
    <property type="component" value="Unassembled WGS sequence"/>
</dbReference>
<feature type="non-terminal residue" evidence="2">
    <location>
        <position position="220"/>
    </location>
</feature>
<accession>A0ABP0J068</accession>
<keyword evidence="1" id="KW-0732">Signal</keyword>
<proteinExistence type="predicted"/>
<name>A0ABP0J068_9DINO</name>
<evidence type="ECO:0000256" key="1">
    <source>
        <dbReference type="SAM" id="SignalP"/>
    </source>
</evidence>
<gene>
    <name evidence="2" type="ORF">SCF082_LOCUS9594</name>
</gene>
<evidence type="ECO:0000313" key="2">
    <source>
        <dbReference type="EMBL" id="CAK9007758.1"/>
    </source>
</evidence>
<sequence>MECWLLAWFPTLSLGKHELLIDLRDKGANAVKATMYHQEFQLVVPSCYEDYHLKLVGAYKHLGTWIQSGAGVSKDLAVKCAVAHDLVTKYRAPIFGNQKVPLEKKRQLIEMMVLSTVTFNAAVWCPQNKRQAEQIEASFLRLNTRVYVLHFGHQSVKWSRVRILNEYHDVTLRRARLRYLLQLVHVGQPHTWALLQMDSQWKQQLDDDLDWLHEYCPEDE</sequence>
<comment type="caution">
    <text evidence="2">The sequence shown here is derived from an EMBL/GenBank/DDBJ whole genome shotgun (WGS) entry which is preliminary data.</text>
</comment>